<evidence type="ECO:0000259" key="2">
    <source>
        <dbReference type="Pfam" id="PF00483"/>
    </source>
</evidence>
<feature type="non-terminal residue" evidence="3">
    <location>
        <position position="245"/>
    </location>
</feature>
<dbReference type="InterPro" id="IPR050486">
    <property type="entry name" value="Mannose-1P_guanyltransferase"/>
</dbReference>
<reference evidence="3" key="1">
    <citation type="journal article" date="2014" name="Front. Microbiol.">
        <title>High frequency of phylogenetically diverse reductive dehalogenase-homologous genes in deep subseafloor sedimentary metagenomes.</title>
        <authorList>
            <person name="Kawai M."/>
            <person name="Futagami T."/>
            <person name="Toyoda A."/>
            <person name="Takaki Y."/>
            <person name="Nishi S."/>
            <person name="Hori S."/>
            <person name="Arai W."/>
            <person name="Tsubouchi T."/>
            <person name="Morono Y."/>
            <person name="Uchiyama I."/>
            <person name="Ito T."/>
            <person name="Fujiyama A."/>
            <person name="Inagaki F."/>
            <person name="Takami H."/>
        </authorList>
    </citation>
    <scope>NUCLEOTIDE SEQUENCE</scope>
    <source>
        <strain evidence="3">Expedition CK06-06</strain>
    </source>
</reference>
<dbReference type="SUPFAM" id="SSF53448">
    <property type="entry name" value="Nucleotide-diphospho-sugar transferases"/>
    <property type="match status" value="1"/>
</dbReference>
<name>X0XNR0_9ZZZZ</name>
<dbReference type="FunFam" id="3.90.550.10:FF:000013">
    <property type="entry name" value="mannose-1-phosphate guanyltransferase beta"/>
    <property type="match status" value="1"/>
</dbReference>
<comment type="caution">
    <text evidence="3">The sequence shown here is derived from an EMBL/GenBank/DDBJ whole genome shotgun (WGS) entry which is preliminary data.</text>
</comment>
<dbReference type="Pfam" id="PF00483">
    <property type="entry name" value="NTP_transferase"/>
    <property type="match status" value="1"/>
</dbReference>
<dbReference type="PANTHER" id="PTHR22572">
    <property type="entry name" value="SUGAR-1-PHOSPHATE GUANYL TRANSFERASE"/>
    <property type="match status" value="1"/>
</dbReference>
<accession>X0XNR0</accession>
<dbReference type="CDD" id="cd04181">
    <property type="entry name" value="NTP_transferase"/>
    <property type="match status" value="1"/>
</dbReference>
<sequence>AGGFGTRLRPLSCTRPKMLFPLANQAMLDWTMKNLSEGGVDTVVLAVNYMAEALVRYFGPTKFDLGIIYSREGRPLGTGGPIKKAQEHLVDGEPFLILNGDVISDIDYRRLVEFHKSNGGIATIALVRVPDPTRYGAVELDGDGRVARFVEKPEFGTAPSNLINAGIYVFDKEVLDYIPDGRKVSTEKEVFPILANQGKLYGYEVHGLWLDVGVPEAYLEANRLILERLTSEDMGGDRVVHETAK</sequence>
<feature type="domain" description="Nucleotidyl transferase" evidence="2">
    <location>
        <begin position="1"/>
        <end position="227"/>
    </location>
</feature>
<evidence type="ECO:0000313" key="3">
    <source>
        <dbReference type="EMBL" id="GAG36947.1"/>
    </source>
</evidence>
<feature type="non-terminal residue" evidence="3">
    <location>
        <position position="1"/>
    </location>
</feature>
<dbReference type="EMBL" id="BARS01047153">
    <property type="protein sequence ID" value="GAG36947.1"/>
    <property type="molecule type" value="Genomic_DNA"/>
</dbReference>
<proteinExistence type="predicted"/>
<organism evidence="3">
    <name type="scientific">marine sediment metagenome</name>
    <dbReference type="NCBI Taxonomy" id="412755"/>
    <lineage>
        <taxon>unclassified sequences</taxon>
        <taxon>metagenomes</taxon>
        <taxon>ecological metagenomes</taxon>
    </lineage>
</organism>
<dbReference type="Gene3D" id="3.90.550.10">
    <property type="entry name" value="Spore Coat Polysaccharide Biosynthesis Protein SpsA, Chain A"/>
    <property type="match status" value="1"/>
</dbReference>
<dbReference type="AlphaFoldDB" id="X0XNR0"/>
<gene>
    <name evidence="3" type="ORF">S01H1_70870</name>
</gene>
<evidence type="ECO:0000256" key="1">
    <source>
        <dbReference type="ARBA" id="ARBA00022679"/>
    </source>
</evidence>
<dbReference type="InterPro" id="IPR005835">
    <property type="entry name" value="NTP_transferase_dom"/>
</dbReference>
<dbReference type="GO" id="GO:0016740">
    <property type="term" value="F:transferase activity"/>
    <property type="evidence" value="ECO:0007669"/>
    <property type="project" value="UniProtKB-KW"/>
</dbReference>
<keyword evidence="1" id="KW-0808">Transferase</keyword>
<dbReference type="InterPro" id="IPR029044">
    <property type="entry name" value="Nucleotide-diphossugar_trans"/>
</dbReference>
<protein>
    <recommendedName>
        <fullName evidence="2">Nucleotidyl transferase domain-containing protein</fullName>
    </recommendedName>
</protein>